<dbReference type="SUPFAM" id="SSF47336">
    <property type="entry name" value="ACP-like"/>
    <property type="match status" value="1"/>
</dbReference>
<name>A0A5P9JYH4_9HYPH</name>
<dbReference type="InterPro" id="IPR045851">
    <property type="entry name" value="AMP-bd_C_sf"/>
</dbReference>
<keyword evidence="5" id="KW-1185">Reference proteome</keyword>
<dbReference type="KEGG" id="mico:GDR74_15380"/>
<keyword evidence="2" id="KW-0812">Transmembrane</keyword>
<reference evidence="4 5" key="1">
    <citation type="submission" date="2019-10" db="EMBL/GenBank/DDBJ databases">
        <title>Isolation, Identification of Microvirga thermotolerans HR1, a novel thermophilic bacterium and Comparative Genomics of the genus Microvirga.</title>
        <authorList>
            <person name="Li J."/>
            <person name="Zhang W."/>
            <person name="Lin M."/>
            <person name="Wang J."/>
        </authorList>
    </citation>
    <scope>NUCLEOTIDE SEQUENCE [LARGE SCALE GENOMIC DNA]</scope>
    <source>
        <strain evidence="4 5">HR1</strain>
    </source>
</reference>
<dbReference type="Gene3D" id="2.160.10.10">
    <property type="entry name" value="Hexapeptide repeat proteins"/>
    <property type="match status" value="3"/>
</dbReference>
<dbReference type="GO" id="GO:0031177">
    <property type="term" value="F:phosphopantetheine binding"/>
    <property type="evidence" value="ECO:0007669"/>
    <property type="project" value="TreeGrafter"/>
</dbReference>
<dbReference type="Gene3D" id="1.10.1200.10">
    <property type="entry name" value="ACP-like"/>
    <property type="match status" value="1"/>
</dbReference>
<dbReference type="NCBIfam" id="TIGR01733">
    <property type="entry name" value="AA-adenyl-dom"/>
    <property type="match status" value="1"/>
</dbReference>
<keyword evidence="2" id="KW-1133">Transmembrane helix</keyword>
<dbReference type="Gene3D" id="3.40.50.12780">
    <property type="entry name" value="N-terminal domain of ligase-like"/>
    <property type="match status" value="1"/>
</dbReference>
<dbReference type="InterPro" id="IPR042099">
    <property type="entry name" value="ANL_N_sf"/>
</dbReference>
<dbReference type="PANTHER" id="PTHR45527:SF1">
    <property type="entry name" value="FATTY ACID SYNTHASE"/>
    <property type="match status" value="1"/>
</dbReference>
<evidence type="ECO:0000259" key="3">
    <source>
        <dbReference type="PROSITE" id="PS50075"/>
    </source>
</evidence>
<dbReference type="Pfam" id="PF13193">
    <property type="entry name" value="AMP-binding_C"/>
    <property type="match status" value="1"/>
</dbReference>
<dbReference type="InterPro" id="IPR011004">
    <property type="entry name" value="Trimer_LpxA-like_sf"/>
</dbReference>
<dbReference type="InterPro" id="IPR009081">
    <property type="entry name" value="PP-bd_ACP"/>
</dbReference>
<keyword evidence="2" id="KW-0472">Membrane</keyword>
<dbReference type="Pfam" id="PF00550">
    <property type="entry name" value="PP-binding"/>
    <property type="match status" value="1"/>
</dbReference>
<feature type="transmembrane region" description="Helical" evidence="2">
    <location>
        <begin position="898"/>
        <end position="926"/>
    </location>
</feature>
<organism evidence="4 5">
    <name type="scientific">Microvirga thermotolerans</name>
    <dbReference type="NCBI Taxonomy" id="2651334"/>
    <lineage>
        <taxon>Bacteria</taxon>
        <taxon>Pseudomonadati</taxon>
        <taxon>Pseudomonadota</taxon>
        <taxon>Alphaproteobacteria</taxon>
        <taxon>Hyphomicrobiales</taxon>
        <taxon>Methylobacteriaceae</taxon>
        <taxon>Microvirga</taxon>
    </lineage>
</organism>
<feature type="domain" description="Carrier" evidence="3">
    <location>
        <begin position="519"/>
        <end position="596"/>
    </location>
</feature>
<gene>
    <name evidence="4" type="ORF">GDR74_15380</name>
</gene>
<dbReference type="Proteomes" id="UP000325614">
    <property type="component" value="Chromosome"/>
</dbReference>
<evidence type="ECO:0000256" key="2">
    <source>
        <dbReference type="SAM" id="Phobius"/>
    </source>
</evidence>
<dbReference type="InterPro" id="IPR000873">
    <property type="entry name" value="AMP-dep_synth/lig_dom"/>
</dbReference>
<dbReference type="FunFam" id="3.40.50.12780:FF:000012">
    <property type="entry name" value="Non-ribosomal peptide synthetase"/>
    <property type="match status" value="1"/>
</dbReference>
<protein>
    <submittedName>
        <fullName evidence="4">Amino acid adenylation domain-containing protein</fullName>
    </submittedName>
</protein>
<dbReference type="PANTHER" id="PTHR45527">
    <property type="entry name" value="NONRIBOSOMAL PEPTIDE SYNTHETASE"/>
    <property type="match status" value="1"/>
</dbReference>
<dbReference type="GO" id="GO:0044550">
    <property type="term" value="P:secondary metabolite biosynthetic process"/>
    <property type="evidence" value="ECO:0007669"/>
    <property type="project" value="TreeGrafter"/>
</dbReference>
<dbReference type="RefSeq" id="WP_152587117.1">
    <property type="nucleotide sequence ID" value="NZ_CP045423.1"/>
</dbReference>
<dbReference type="InterPro" id="IPR036736">
    <property type="entry name" value="ACP-like_sf"/>
</dbReference>
<dbReference type="Pfam" id="PF00501">
    <property type="entry name" value="AMP-binding"/>
    <property type="match status" value="1"/>
</dbReference>
<dbReference type="SUPFAM" id="SSF51161">
    <property type="entry name" value="Trimeric LpxA-like enzymes"/>
    <property type="match status" value="3"/>
</dbReference>
<feature type="region of interest" description="Disordered" evidence="1">
    <location>
        <begin position="1310"/>
        <end position="1332"/>
    </location>
</feature>
<feature type="transmembrane region" description="Helical" evidence="2">
    <location>
        <begin position="1176"/>
        <end position="1194"/>
    </location>
</feature>
<feature type="transmembrane region" description="Helical" evidence="2">
    <location>
        <begin position="1109"/>
        <end position="1132"/>
    </location>
</feature>
<dbReference type="NCBIfam" id="TIGR02353">
    <property type="entry name" value="NRPS_term_dom"/>
    <property type="match status" value="1"/>
</dbReference>
<proteinExistence type="predicted"/>
<dbReference type="SUPFAM" id="SSF56801">
    <property type="entry name" value="Acetyl-CoA synthetase-like"/>
    <property type="match status" value="1"/>
</dbReference>
<feature type="transmembrane region" description="Helical" evidence="2">
    <location>
        <begin position="660"/>
        <end position="684"/>
    </location>
</feature>
<dbReference type="PROSITE" id="PS50075">
    <property type="entry name" value="CARRIER"/>
    <property type="match status" value="1"/>
</dbReference>
<dbReference type="EMBL" id="CP045423">
    <property type="protein sequence ID" value="QFU17483.1"/>
    <property type="molecule type" value="Genomic_DNA"/>
</dbReference>
<accession>A0A5P9JYH4</accession>
<dbReference type="Gene3D" id="3.30.300.30">
    <property type="match status" value="1"/>
</dbReference>
<dbReference type="GO" id="GO:0005737">
    <property type="term" value="C:cytoplasm"/>
    <property type="evidence" value="ECO:0007669"/>
    <property type="project" value="TreeGrafter"/>
</dbReference>
<dbReference type="InterPro" id="IPR010071">
    <property type="entry name" value="AA_adenyl_dom"/>
</dbReference>
<evidence type="ECO:0000256" key="1">
    <source>
        <dbReference type="SAM" id="MobiDB-lite"/>
    </source>
</evidence>
<evidence type="ECO:0000313" key="4">
    <source>
        <dbReference type="EMBL" id="QFU17483.1"/>
    </source>
</evidence>
<feature type="transmembrane region" description="Helical" evidence="2">
    <location>
        <begin position="625"/>
        <end position="648"/>
    </location>
</feature>
<dbReference type="GO" id="GO:0043041">
    <property type="term" value="P:amino acid activation for nonribosomal peptide biosynthetic process"/>
    <property type="evidence" value="ECO:0007669"/>
    <property type="project" value="TreeGrafter"/>
</dbReference>
<dbReference type="PROSITE" id="PS00455">
    <property type="entry name" value="AMP_BINDING"/>
    <property type="match status" value="1"/>
</dbReference>
<feature type="transmembrane region" description="Helical" evidence="2">
    <location>
        <begin position="946"/>
        <end position="968"/>
    </location>
</feature>
<dbReference type="InterPro" id="IPR012728">
    <property type="entry name" value="Pls/PosA_C"/>
</dbReference>
<dbReference type="CDD" id="cd05930">
    <property type="entry name" value="A_NRPS"/>
    <property type="match status" value="1"/>
</dbReference>
<dbReference type="InterPro" id="IPR025110">
    <property type="entry name" value="AMP-bd_C"/>
</dbReference>
<dbReference type="InterPro" id="IPR020845">
    <property type="entry name" value="AMP-binding_CS"/>
</dbReference>
<sequence length="1332" mass="143657">MNNPLRGPARPELLRDEVLSEIFGATAQASPDRLAVIDGDIRLTYRMLKERADRLAGGLVAAGIGPGDVVGLWMPRGSDLLIAQIAITTAGAAWLPFDAEAPAERIGACLADVGAKGILVTDGWEGRVASLGLAVFAPRPLAAAGEETVPDPRTRGLTPDQPAYVIYTSGSTGKPKGIAVTHRNICHFLRASNELYGIHADDIVFQGCSAAFDLSMEEIWVPYLAGACLWVARQELLSDTEALARAMRDAGVTVIDTVPTLLAMLGDDLPSLRLVILGGEACPPALVARFATGGRRLVNSYGPTEATVVATMAELKPGDPVTIGRPIPNYTCYVVDEAMNLVAPGTPGELLIGGPGVAKGYVGRPELTAEKFVPNPFSSDGSDPVLYRSGDAVTIDENGRIVFQGRIDDQVKIRGFRVELGEIESVLTSFPGISQAAVVLRQDDGIDRLVAFLLPQRGVQPDPTQLRLALHERLPPYMVPAHFETVSDLPRLAASGKVDRKALKTLPLTAPIVVLDQDEPATATEAALLAAAKRVFPNQAVPLEADFFLDLGGHSLLAARFVSFVREKRQLSSITLQDVYTGRSLRRIAERLDARLAEEEAGASAIGFEPPPLLRRILCGLAQAAALPLLLTLMSAPWLCIFISYTLISGDDASFFQDTALIFAAYMMVNVFTTFFAIGAKWLIIGRIKPGRYPLWGVYYYRLWLVQRLLSLVHMKWFQGSPAIRIYLRLLGAKVGKEALIAEIDAGAVDLVTIGDHASIGGKVTISNARVVGNELIVGPVEIGRDVSIGSSCVIEEDVIIGEGAELADLSSLPSGTRVGSWEAWRGSPGRKVADLDPAHLPPPAQAGRIRRSLLPVFYVAMLVIAPPIALIPIVPAFHLMEVVDTVINPIVGIHYLYYMPFLAMPAAAIMIFATVLLIAAIRWIVLPRLKAGVYSVYSGLYARKWVVGLATEVMLDVLSSLFATVYMRAWYRLMGAKIGKGSEISTNLAGRFDLIDLGDQNFIADDVVLGDEELRRGWMTLDTVKTGSRVFIGNDAVVPPGYAIDSGALIGVKSKPPEGGNVGADETWFGSPPIKLPVRQRFNAAVSDTYEPPRRLKIVRALFEGFNITLPTALFITFATMAMEILAPAVIQKQWGAALALCVAASVVIAVAQLLTAAAYKWLWMGVYRPTMHPMWSWWALRTEAVAVMYWGMAGKGILDHFRGTPFLPWALRLFGTKTGRGIYMDTTDITEFDCVTIGDYSAINANACLQTHLYEDRLMKVGRVRVGTGVSVGSGSTVLYDTELGDFSKLGPLTLVMKGESIPAGGEWCGSPAQVRSRGPAPKPEKLEIA</sequence>
<feature type="transmembrane region" description="Helical" evidence="2">
    <location>
        <begin position="1139"/>
        <end position="1164"/>
    </location>
</feature>
<evidence type="ECO:0000313" key="5">
    <source>
        <dbReference type="Proteomes" id="UP000325614"/>
    </source>
</evidence>
<feature type="transmembrane region" description="Helical" evidence="2">
    <location>
        <begin position="857"/>
        <end position="878"/>
    </location>
</feature>